<protein>
    <recommendedName>
        <fullName evidence="6">Gfo/Idh/MocA family oxidoreductase</fullName>
    </recommendedName>
</protein>
<evidence type="ECO:0008006" key="6">
    <source>
        <dbReference type="Google" id="ProtNLM"/>
    </source>
</evidence>
<dbReference type="InterPro" id="IPR004104">
    <property type="entry name" value="Gfo/Idh/MocA-like_OxRdtase_C"/>
</dbReference>
<feature type="domain" description="Gfo/Idh/MocA-like oxidoreductase N-terminal" evidence="2">
    <location>
        <begin position="21"/>
        <end position="136"/>
    </location>
</feature>
<dbReference type="AlphaFoldDB" id="A8RY23"/>
<dbReference type="SUPFAM" id="SSF55347">
    <property type="entry name" value="Glyceraldehyde-3-phosphate dehydrogenase-like, C-terminal domain"/>
    <property type="match status" value="1"/>
</dbReference>
<evidence type="ECO:0000256" key="1">
    <source>
        <dbReference type="ARBA" id="ARBA00010928"/>
    </source>
</evidence>
<dbReference type="SUPFAM" id="SSF51735">
    <property type="entry name" value="NAD(P)-binding Rossmann-fold domains"/>
    <property type="match status" value="1"/>
</dbReference>
<dbReference type="InterPro" id="IPR036291">
    <property type="entry name" value="NAD(P)-bd_dom_sf"/>
</dbReference>
<dbReference type="Gene3D" id="3.30.360.10">
    <property type="entry name" value="Dihydrodipicolinate Reductase, domain 2"/>
    <property type="match status" value="1"/>
</dbReference>
<evidence type="ECO:0000313" key="5">
    <source>
        <dbReference type="Proteomes" id="UP000005396"/>
    </source>
</evidence>
<dbReference type="PANTHER" id="PTHR43377:SF1">
    <property type="entry name" value="BILIVERDIN REDUCTASE A"/>
    <property type="match status" value="1"/>
</dbReference>
<organism evidence="4 5">
    <name type="scientific">Enterocloster bolteae (strain ATCC BAA-613 / DSM 15670 / CCUG 46953 / JCM 12243 / WAL 16351)</name>
    <name type="common">Clostridium bolteae</name>
    <dbReference type="NCBI Taxonomy" id="411902"/>
    <lineage>
        <taxon>Bacteria</taxon>
        <taxon>Bacillati</taxon>
        <taxon>Bacillota</taxon>
        <taxon>Clostridia</taxon>
        <taxon>Lachnospirales</taxon>
        <taxon>Lachnospiraceae</taxon>
        <taxon>Enterocloster</taxon>
    </lineage>
</organism>
<comment type="caution">
    <text evidence="4">The sequence shown here is derived from an EMBL/GenBank/DDBJ whole genome shotgun (WGS) entry which is preliminary data.</text>
</comment>
<dbReference type="Gene3D" id="3.40.50.720">
    <property type="entry name" value="NAD(P)-binding Rossmann-like Domain"/>
    <property type="match status" value="1"/>
</dbReference>
<dbReference type="Proteomes" id="UP000005396">
    <property type="component" value="Unassembled WGS sequence"/>
</dbReference>
<accession>A8RY23</accession>
<sequence length="385" mass="43179">MNLTEREKELYFMEAITGTIGYGVVGSGYFGAELARIMNTKPGAQIRAVYDPENGGPVAAELGCDAEDSLESLVSRKDIQAVIVATPNYLHKEPVLAAAEHGLHVFCEKPIALSFEDCREMVDACRENHVVFMAGHVMNFFRGVRKAKELIGQGVIGDILYCHGARNAWEGTGASETWKKTRSKSGGHLYHHIHELDCVQFLMGGCPETVTMAGGNAAHRDDRFGDEDDMLFITMEYPDRRYAVLEYGSAFRWQEHYLLIQGTRGAIKIDMCSCGMTLKTGEKEEHFLVHRTKEEDDDRTRIYRETERDNGNQFGRPGRKPFLWLQGIMDEEMEFLNNVLHGAPVTDEFLPLLTGEAARNSIATADACTLSLKEDRKVKLSEIMK</sequence>
<dbReference type="InterPro" id="IPR051450">
    <property type="entry name" value="Gfo/Idh/MocA_Oxidoreductases"/>
</dbReference>
<dbReference type="EMBL" id="ABCC02000039">
    <property type="protein sequence ID" value="EDP14468.1"/>
    <property type="molecule type" value="Genomic_DNA"/>
</dbReference>
<dbReference type="PaxDb" id="411902-CLOBOL_05010"/>
<gene>
    <name evidence="4" type="ORF">CLOBOL_05010</name>
</gene>
<dbReference type="HOGENOM" id="CLU_023194_16_0_9"/>
<dbReference type="GO" id="GO:0000166">
    <property type="term" value="F:nucleotide binding"/>
    <property type="evidence" value="ECO:0007669"/>
    <property type="project" value="InterPro"/>
</dbReference>
<dbReference type="eggNOG" id="COG0673">
    <property type="taxonomic scope" value="Bacteria"/>
</dbReference>
<feature type="domain" description="Gfo/Idh/MocA-like oxidoreductase C-terminal" evidence="3">
    <location>
        <begin position="148"/>
        <end position="380"/>
    </location>
</feature>
<reference evidence="4 5" key="2">
    <citation type="submission" date="2007-09" db="EMBL/GenBank/DDBJ databases">
        <title>Draft genome sequence of Clostridium bolteae (ATCC BAA-613).</title>
        <authorList>
            <person name="Sudarsanam P."/>
            <person name="Ley R."/>
            <person name="Guruge J."/>
            <person name="Turnbaugh P.J."/>
            <person name="Mahowald M."/>
            <person name="Liep D."/>
            <person name="Gordon J."/>
        </authorList>
    </citation>
    <scope>NUCLEOTIDE SEQUENCE [LARGE SCALE GENOMIC DNA]</scope>
    <source>
        <strain evidence="5">ATCC BAA-613 / DSM 15670 / CCUG 46953 / JCM 12243 / WAL 16351</strain>
    </source>
</reference>
<dbReference type="PANTHER" id="PTHR43377">
    <property type="entry name" value="BILIVERDIN REDUCTASE A"/>
    <property type="match status" value="1"/>
</dbReference>
<evidence type="ECO:0000259" key="2">
    <source>
        <dbReference type="Pfam" id="PF01408"/>
    </source>
</evidence>
<name>A8RY23_ENTBW</name>
<comment type="similarity">
    <text evidence="1">Belongs to the Gfo/Idh/MocA family.</text>
</comment>
<evidence type="ECO:0000259" key="3">
    <source>
        <dbReference type="Pfam" id="PF02894"/>
    </source>
</evidence>
<evidence type="ECO:0000313" key="4">
    <source>
        <dbReference type="EMBL" id="EDP14468.1"/>
    </source>
</evidence>
<proteinExistence type="inferred from homology"/>
<dbReference type="InterPro" id="IPR000683">
    <property type="entry name" value="Gfo/Idh/MocA-like_OxRdtase_N"/>
</dbReference>
<dbReference type="Pfam" id="PF01408">
    <property type="entry name" value="GFO_IDH_MocA"/>
    <property type="match status" value="1"/>
</dbReference>
<dbReference type="Pfam" id="PF02894">
    <property type="entry name" value="GFO_IDH_MocA_C"/>
    <property type="match status" value="1"/>
</dbReference>
<reference evidence="4 5" key="1">
    <citation type="submission" date="2007-08" db="EMBL/GenBank/DDBJ databases">
        <authorList>
            <person name="Fulton L."/>
            <person name="Clifton S."/>
            <person name="Fulton B."/>
            <person name="Xu J."/>
            <person name="Minx P."/>
            <person name="Pepin K.H."/>
            <person name="Johnson M."/>
            <person name="Thiruvilangam P."/>
            <person name="Bhonagiri V."/>
            <person name="Nash W.E."/>
            <person name="Mardis E.R."/>
            <person name="Wilson R.K."/>
        </authorList>
    </citation>
    <scope>NUCLEOTIDE SEQUENCE [LARGE SCALE GENOMIC DNA]</scope>
    <source>
        <strain evidence="5">ATCC BAA-613 / DSM 15670 / CCUG 46953 / JCM 12243 / WAL 16351</strain>
    </source>
</reference>